<sequence length="769" mass="87527">MTGTGFPARLRQSHQSRRLNPYYRRNGKLQSCEPCRKGKLRCDHMMPTCGRCARRNRPEQCVYHPAPLTRKSTSIPTPESSETTETPPPASVYPIAQPFDSTSLLSLQFSQYNDPPTVQPRVPRASSLPAQLDPSTIHQHSLEEFRRHNLTRDDQFQKSAAFVSHSAILFEHEDTIGVDLTPSSAECQDDHEHGPSKSQIQRGASILALLKDLPTFDRYIDKWYTYTRGSIVIEPMMKAWSAGVWSTYRQVLERQKPEELIQFSTKVWTNTLKPIGMTQNTTPRQFQAMTTGENLRWEIVGLIFALVGIMGHSLQDGDPIFCSHDDAPVDRIKLIIKMSNMTESCVQFCNEFEIMNDPYLWLLYVNTIICCSLNAKGSYSNWQKSSYILQAVTAFGLHQEIKVDAHTPFFMTEFRKRLFTACYENDKFNASFVGRPPRLTRHYSLLQLPLDLNDSQLMSDGLDLQTALNSLDKNGWNQRGAIQCCTLSRIFACNAVIMEEILEISLGVLSKDEIISRAADIEARATQLYENLPSFLRLYEKDPWDGRRAPVEQLFLSYVRLCYLGHHFLLQRTLIKKAHTDSGKLLSISREIFKFILVIIQNQTRMRDFQIDFVQLLCMYGIPSAAVIAVELLKQEKDGRCEFDEREDERGVLPRSDTIQELAVFNACLGTIRPDSGGFGNCDRGRKFVKRILDTILNPPPRTQPRENLTANSSATNTFVNGIGDITGMSAVSVGDGLETPLFQMADDGEFMRWLEAREWEDGGWMSFN</sequence>
<proteinExistence type="predicted"/>
<dbReference type="InterPro" id="IPR050613">
    <property type="entry name" value="Sec_Metabolite_Reg"/>
</dbReference>
<dbReference type="GO" id="GO:0006351">
    <property type="term" value="P:DNA-templated transcription"/>
    <property type="evidence" value="ECO:0007669"/>
    <property type="project" value="InterPro"/>
</dbReference>
<dbReference type="GO" id="GO:0008270">
    <property type="term" value="F:zinc ion binding"/>
    <property type="evidence" value="ECO:0007669"/>
    <property type="project" value="InterPro"/>
</dbReference>
<keyword evidence="2" id="KW-0479">Metal-binding</keyword>
<dbReference type="Pfam" id="PF00172">
    <property type="entry name" value="Zn_clus"/>
    <property type="match status" value="1"/>
</dbReference>
<dbReference type="OrthoDB" id="4898680at2759"/>
<evidence type="ECO:0000313" key="7">
    <source>
        <dbReference type="Proteomes" id="UP000799536"/>
    </source>
</evidence>
<feature type="domain" description="Zn(2)-C6 fungal-type" evidence="5">
    <location>
        <begin position="31"/>
        <end position="63"/>
    </location>
</feature>
<keyword evidence="7" id="KW-1185">Reference proteome</keyword>
<dbReference type="SMART" id="SM00066">
    <property type="entry name" value="GAL4"/>
    <property type="match status" value="1"/>
</dbReference>
<name>A0A9P4JDH1_9PLEO</name>
<protein>
    <recommendedName>
        <fullName evidence="5">Zn(2)-C6 fungal-type domain-containing protein</fullName>
    </recommendedName>
</protein>
<comment type="caution">
    <text evidence="6">The sequence shown here is derived from an EMBL/GenBank/DDBJ whole genome shotgun (WGS) entry which is preliminary data.</text>
</comment>
<evidence type="ECO:0000256" key="2">
    <source>
        <dbReference type="ARBA" id="ARBA00022723"/>
    </source>
</evidence>
<gene>
    <name evidence="6" type="ORF">GQ43DRAFT_444426</name>
</gene>
<evidence type="ECO:0000313" key="6">
    <source>
        <dbReference type="EMBL" id="KAF2197230.1"/>
    </source>
</evidence>
<dbReference type="CDD" id="cd12148">
    <property type="entry name" value="fungal_TF_MHR"/>
    <property type="match status" value="1"/>
</dbReference>
<dbReference type="InterPro" id="IPR001138">
    <property type="entry name" value="Zn2Cys6_DnaBD"/>
</dbReference>
<dbReference type="GO" id="GO:0000981">
    <property type="term" value="F:DNA-binding transcription factor activity, RNA polymerase II-specific"/>
    <property type="evidence" value="ECO:0007669"/>
    <property type="project" value="InterPro"/>
</dbReference>
<evidence type="ECO:0000256" key="1">
    <source>
        <dbReference type="ARBA" id="ARBA00004123"/>
    </source>
</evidence>
<comment type="subcellular location">
    <subcellularLocation>
        <location evidence="1">Nucleus</location>
    </subcellularLocation>
</comment>
<evidence type="ECO:0000256" key="3">
    <source>
        <dbReference type="ARBA" id="ARBA00023242"/>
    </source>
</evidence>
<dbReference type="Gene3D" id="4.10.240.10">
    <property type="entry name" value="Zn(2)-C6 fungal-type DNA-binding domain"/>
    <property type="match status" value="1"/>
</dbReference>
<organism evidence="6 7">
    <name type="scientific">Delitschia confertaspora ATCC 74209</name>
    <dbReference type="NCBI Taxonomy" id="1513339"/>
    <lineage>
        <taxon>Eukaryota</taxon>
        <taxon>Fungi</taxon>
        <taxon>Dikarya</taxon>
        <taxon>Ascomycota</taxon>
        <taxon>Pezizomycotina</taxon>
        <taxon>Dothideomycetes</taxon>
        <taxon>Pleosporomycetidae</taxon>
        <taxon>Pleosporales</taxon>
        <taxon>Delitschiaceae</taxon>
        <taxon>Delitschia</taxon>
    </lineage>
</organism>
<dbReference type="PROSITE" id="PS00463">
    <property type="entry name" value="ZN2_CY6_FUNGAL_1"/>
    <property type="match status" value="1"/>
</dbReference>
<feature type="compositionally biased region" description="Low complexity" evidence="4">
    <location>
        <begin position="72"/>
        <end position="85"/>
    </location>
</feature>
<accession>A0A9P4JDH1</accession>
<dbReference type="SUPFAM" id="SSF57701">
    <property type="entry name" value="Zn2/Cys6 DNA-binding domain"/>
    <property type="match status" value="1"/>
</dbReference>
<dbReference type="EMBL" id="ML994261">
    <property type="protein sequence ID" value="KAF2197230.1"/>
    <property type="molecule type" value="Genomic_DNA"/>
</dbReference>
<dbReference type="PANTHER" id="PTHR31001:SF40">
    <property type="entry name" value="ZN(II)2CYS6 TRANSCRIPTION FACTOR (EUROFUNG)"/>
    <property type="match status" value="1"/>
</dbReference>
<dbReference type="InterPro" id="IPR036864">
    <property type="entry name" value="Zn2-C6_fun-type_DNA-bd_sf"/>
</dbReference>
<dbReference type="InterPro" id="IPR007219">
    <property type="entry name" value="XnlR_reg_dom"/>
</dbReference>
<dbReference type="PROSITE" id="PS50048">
    <property type="entry name" value="ZN2_CY6_FUNGAL_2"/>
    <property type="match status" value="1"/>
</dbReference>
<dbReference type="Proteomes" id="UP000799536">
    <property type="component" value="Unassembled WGS sequence"/>
</dbReference>
<dbReference type="CDD" id="cd00067">
    <property type="entry name" value="GAL4"/>
    <property type="match status" value="1"/>
</dbReference>
<dbReference type="GO" id="GO:0005634">
    <property type="term" value="C:nucleus"/>
    <property type="evidence" value="ECO:0007669"/>
    <property type="project" value="UniProtKB-SubCell"/>
</dbReference>
<dbReference type="PANTHER" id="PTHR31001">
    <property type="entry name" value="UNCHARACTERIZED TRANSCRIPTIONAL REGULATORY PROTEIN"/>
    <property type="match status" value="1"/>
</dbReference>
<evidence type="ECO:0000256" key="4">
    <source>
        <dbReference type="SAM" id="MobiDB-lite"/>
    </source>
</evidence>
<evidence type="ECO:0000259" key="5">
    <source>
        <dbReference type="PROSITE" id="PS50048"/>
    </source>
</evidence>
<dbReference type="Pfam" id="PF04082">
    <property type="entry name" value="Fungal_trans"/>
    <property type="match status" value="1"/>
</dbReference>
<dbReference type="AlphaFoldDB" id="A0A9P4JDH1"/>
<keyword evidence="3" id="KW-0539">Nucleus</keyword>
<feature type="region of interest" description="Disordered" evidence="4">
    <location>
        <begin position="111"/>
        <end position="131"/>
    </location>
</feature>
<dbReference type="GO" id="GO:0003677">
    <property type="term" value="F:DNA binding"/>
    <property type="evidence" value="ECO:0007669"/>
    <property type="project" value="InterPro"/>
</dbReference>
<reference evidence="6" key="1">
    <citation type="journal article" date="2020" name="Stud. Mycol.">
        <title>101 Dothideomycetes genomes: a test case for predicting lifestyles and emergence of pathogens.</title>
        <authorList>
            <person name="Haridas S."/>
            <person name="Albert R."/>
            <person name="Binder M."/>
            <person name="Bloem J."/>
            <person name="Labutti K."/>
            <person name="Salamov A."/>
            <person name="Andreopoulos B."/>
            <person name="Baker S."/>
            <person name="Barry K."/>
            <person name="Bills G."/>
            <person name="Bluhm B."/>
            <person name="Cannon C."/>
            <person name="Castanera R."/>
            <person name="Culley D."/>
            <person name="Daum C."/>
            <person name="Ezra D."/>
            <person name="Gonzalez J."/>
            <person name="Henrissat B."/>
            <person name="Kuo A."/>
            <person name="Liang C."/>
            <person name="Lipzen A."/>
            <person name="Lutzoni F."/>
            <person name="Magnuson J."/>
            <person name="Mondo S."/>
            <person name="Nolan M."/>
            <person name="Ohm R."/>
            <person name="Pangilinan J."/>
            <person name="Park H.-J."/>
            <person name="Ramirez L."/>
            <person name="Alfaro M."/>
            <person name="Sun H."/>
            <person name="Tritt A."/>
            <person name="Yoshinaga Y."/>
            <person name="Zwiers L.-H."/>
            <person name="Turgeon B."/>
            <person name="Goodwin S."/>
            <person name="Spatafora J."/>
            <person name="Crous P."/>
            <person name="Grigoriev I."/>
        </authorList>
    </citation>
    <scope>NUCLEOTIDE SEQUENCE</scope>
    <source>
        <strain evidence="6">ATCC 74209</strain>
    </source>
</reference>
<feature type="region of interest" description="Disordered" evidence="4">
    <location>
        <begin position="68"/>
        <end position="93"/>
    </location>
</feature>